<dbReference type="InterPro" id="IPR021109">
    <property type="entry name" value="Peptidase_aspartic_dom_sf"/>
</dbReference>
<dbReference type="Proteomes" id="UP000828390">
    <property type="component" value="Unassembled WGS sequence"/>
</dbReference>
<sequence>MYDGVYVIGEVEGVPLVFTADTKASRTVLSKAIFDKLKVENKPKLMKSACLKGSNGQPLNEFRNARFKIKLGNLHLENELIVEYVKNDCLLGVEIVHGGENGAADKLLSRGVFRIDGHEIPCSGFESFKTSVCS</sequence>
<comment type="caution">
    <text evidence="1">The sequence shown here is derived from an EMBL/GenBank/DDBJ whole genome shotgun (WGS) entry which is preliminary data.</text>
</comment>
<dbReference type="SUPFAM" id="SSF50630">
    <property type="entry name" value="Acid proteases"/>
    <property type="match status" value="1"/>
</dbReference>
<dbReference type="Pfam" id="PF13650">
    <property type="entry name" value="Asp_protease_2"/>
    <property type="match status" value="1"/>
</dbReference>
<evidence type="ECO:0000313" key="2">
    <source>
        <dbReference type="Proteomes" id="UP000828390"/>
    </source>
</evidence>
<accession>A0A9D4BSW3</accession>
<reference evidence="1" key="2">
    <citation type="submission" date="2020-11" db="EMBL/GenBank/DDBJ databases">
        <authorList>
            <person name="McCartney M.A."/>
            <person name="Auch B."/>
            <person name="Kono T."/>
            <person name="Mallez S."/>
            <person name="Becker A."/>
            <person name="Gohl D.M."/>
            <person name="Silverstein K.A.T."/>
            <person name="Koren S."/>
            <person name="Bechman K.B."/>
            <person name="Herman A."/>
            <person name="Abrahante J.E."/>
            <person name="Garbe J."/>
        </authorList>
    </citation>
    <scope>NUCLEOTIDE SEQUENCE</scope>
    <source>
        <strain evidence="1">Duluth1</strain>
        <tissue evidence="1">Whole animal</tissue>
    </source>
</reference>
<dbReference type="EMBL" id="JAIWYP010000014">
    <property type="protein sequence ID" value="KAH3707027.1"/>
    <property type="molecule type" value="Genomic_DNA"/>
</dbReference>
<name>A0A9D4BSW3_DREPO</name>
<keyword evidence="2" id="KW-1185">Reference proteome</keyword>
<proteinExistence type="predicted"/>
<gene>
    <name evidence="1" type="ORF">DPMN_066420</name>
</gene>
<dbReference type="AlphaFoldDB" id="A0A9D4BSW3"/>
<dbReference type="Gene3D" id="2.40.70.10">
    <property type="entry name" value="Acid Proteases"/>
    <property type="match status" value="1"/>
</dbReference>
<protein>
    <submittedName>
        <fullName evidence="1">Uncharacterized protein</fullName>
    </submittedName>
</protein>
<organism evidence="1 2">
    <name type="scientific">Dreissena polymorpha</name>
    <name type="common">Zebra mussel</name>
    <name type="synonym">Mytilus polymorpha</name>
    <dbReference type="NCBI Taxonomy" id="45954"/>
    <lineage>
        <taxon>Eukaryota</taxon>
        <taxon>Metazoa</taxon>
        <taxon>Spiralia</taxon>
        <taxon>Lophotrochozoa</taxon>
        <taxon>Mollusca</taxon>
        <taxon>Bivalvia</taxon>
        <taxon>Autobranchia</taxon>
        <taxon>Heteroconchia</taxon>
        <taxon>Euheterodonta</taxon>
        <taxon>Imparidentia</taxon>
        <taxon>Neoheterodontei</taxon>
        <taxon>Myida</taxon>
        <taxon>Dreissenoidea</taxon>
        <taxon>Dreissenidae</taxon>
        <taxon>Dreissena</taxon>
    </lineage>
</organism>
<reference evidence="1" key="1">
    <citation type="journal article" date="2019" name="bioRxiv">
        <title>The Genome of the Zebra Mussel, Dreissena polymorpha: A Resource for Invasive Species Research.</title>
        <authorList>
            <person name="McCartney M.A."/>
            <person name="Auch B."/>
            <person name="Kono T."/>
            <person name="Mallez S."/>
            <person name="Zhang Y."/>
            <person name="Obille A."/>
            <person name="Becker A."/>
            <person name="Abrahante J.E."/>
            <person name="Garbe J."/>
            <person name="Badalamenti J.P."/>
            <person name="Herman A."/>
            <person name="Mangelson H."/>
            <person name="Liachko I."/>
            <person name="Sullivan S."/>
            <person name="Sone E.D."/>
            <person name="Koren S."/>
            <person name="Silverstein K.A.T."/>
            <person name="Beckman K.B."/>
            <person name="Gohl D.M."/>
        </authorList>
    </citation>
    <scope>NUCLEOTIDE SEQUENCE</scope>
    <source>
        <strain evidence="1">Duluth1</strain>
        <tissue evidence="1">Whole animal</tissue>
    </source>
</reference>
<evidence type="ECO:0000313" key="1">
    <source>
        <dbReference type="EMBL" id="KAH3707027.1"/>
    </source>
</evidence>